<dbReference type="Pfam" id="PF00512">
    <property type="entry name" value="HisKA"/>
    <property type="match status" value="1"/>
</dbReference>
<dbReference type="SUPFAM" id="SSF47384">
    <property type="entry name" value="Homodimeric domain of signal transducing histidine kinase"/>
    <property type="match status" value="1"/>
</dbReference>
<evidence type="ECO:0000313" key="9">
    <source>
        <dbReference type="Proteomes" id="UP000738126"/>
    </source>
</evidence>
<keyword evidence="5" id="KW-0418">Kinase</keyword>
<evidence type="ECO:0000256" key="6">
    <source>
        <dbReference type="ARBA" id="ARBA00023012"/>
    </source>
</evidence>
<gene>
    <name evidence="8" type="ORF">CKO13_04435</name>
</gene>
<accession>A0ABS1E3F2</accession>
<dbReference type="EC" id="2.7.13.3" evidence="2"/>
<protein>
    <recommendedName>
        <fullName evidence="2">histidine kinase</fullName>
        <ecNumber evidence="2">2.7.13.3</ecNumber>
    </recommendedName>
</protein>
<dbReference type="Gene3D" id="1.10.287.130">
    <property type="match status" value="1"/>
</dbReference>
<dbReference type="PROSITE" id="PS50109">
    <property type="entry name" value="HIS_KIN"/>
    <property type="match status" value="1"/>
</dbReference>
<feature type="domain" description="Histidine kinase" evidence="7">
    <location>
        <begin position="103"/>
        <end position="323"/>
    </location>
</feature>
<dbReference type="SMART" id="SM00387">
    <property type="entry name" value="HATPase_c"/>
    <property type="match status" value="1"/>
</dbReference>
<comment type="catalytic activity">
    <reaction evidence="1">
        <text>ATP + protein L-histidine = ADP + protein N-phospho-L-histidine.</text>
        <dbReference type="EC" id="2.7.13.3"/>
    </reaction>
</comment>
<dbReference type="Gene3D" id="3.30.565.10">
    <property type="entry name" value="Histidine kinase-like ATPase, C-terminal domain"/>
    <property type="match status" value="1"/>
</dbReference>
<dbReference type="SUPFAM" id="SSF55874">
    <property type="entry name" value="ATPase domain of HSP90 chaperone/DNA topoisomerase II/histidine kinase"/>
    <property type="match status" value="1"/>
</dbReference>
<dbReference type="InterPro" id="IPR003661">
    <property type="entry name" value="HisK_dim/P_dom"/>
</dbReference>
<dbReference type="InterPro" id="IPR036890">
    <property type="entry name" value="HATPase_C_sf"/>
</dbReference>
<dbReference type="Pfam" id="PF02518">
    <property type="entry name" value="HATPase_c"/>
    <property type="match status" value="1"/>
</dbReference>
<proteinExistence type="predicted"/>
<dbReference type="SMART" id="SM00388">
    <property type="entry name" value="HisKA"/>
    <property type="match status" value="1"/>
</dbReference>
<keyword evidence="6" id="KW-0902">Two-component regulatory system</keyword>
<dbReference type="RefSeq" id="WP_200257248.1">
    <property type="nucleotide sequence ID" value="NZ_NRSH01000033.1"/>
</dbReference>
<dbReference type="InterPro" id="IPR003594">
    <property type="entry name" value="HATPase_dom"/>
</dbReference>
<dbReference type="InterPro" id="IPR005467">
    <property type="entry name" value="His_kinase_dom"/>
</dbReference>
<dbReference type="CDD" id="cd00082">
    <property type="entry name" value="HisKA"/>
    <property type="match status" value="1"/>
</dbReference>
<evidence type="ECO:0000256" key="3">
    <source>
        <dbReference type="ARBA" id="ARBA00022553"/>
    </source>
</evidence>
<dbReference type="PRINTS" id="PR00344">
    <property type="entry name" value="BCTRLSENSOR"/>
</dbReference>
<name>A0ABS1E3F2_9GAMM</name>
<evidence type="ECO:0000313" key="8">
    <source>
        <dbReference type="EMBL" id="MBK1726285.1"/>
    </source>
</evidence>
<organism evidence="8 9">
    <name type="scientific">Halorhodospira neutriphila</name>
    <dbReference type="NCBI Taxonomy" id="168379"/>
    <lineage>
        <taxon>Bacteria</taxon>
        <taxon>Pseudomonadati</taxon>
        <taxon>Pseudomonadota</taxon>
        <taxon>Gammaproteobacteria</taxon>
        <taxon>Chromatiales</taxon>
        <taxon>Ectothiorhodospiraceae</taxon>
        <taxon>Halorhodospira</taxon>
    </lineage>
</organism>
<keyword evidence="9" id="KW-1185">Reference proteome</keyword>
<dbReference type="InterPro" id="IPR004358">
    <property type="entry name" value="Sig_transdc_His_kin-like_C"/>
</dbReference>
<evidence type="ECO:0000256" key="2">
    <source>
        <dbReference type="ARBA" id="ARBA00012438"/>
    </source>
</evidence>
<sequence>MSQGDDTLQAALDRLAGHDGSAGGEAGLETALAEALGPEAARAVAPALARGEGVGPEGLAALLGAAASAVERARRLESVTGELRAANARLQELDQLKDEFVSMVSHELRTPLTSIRAFGEILLNNPEMDAGQRREFLEVVVRESERLTRLINQVLDLSKIESGSAEWQLQDIDLARIAREAAESTQQLFAERGTALETALDCDEPAVKGDPDRLIQLVINLLSNATKFSDPEQGQVWLRLHAGSGDTLRLEVADNGPGVSEADRRRIFDKFHQVSSQQAGKPVGSGLGLTICRLITDAHWGRLWVESRPGEGATFVCELPRAGGEHCDVTEYVDLSGRAAAQPGPA</sequence>
<comment type="caution">
    <text evidence="8">The sequence shown here is derived from an EMBL/GenBank/DDBJ whole genome shotgun (WGS) entry which is preliminary data.</text>
</comment>
<evidence type="ECO:0000259" key="7">
    <source>
        <dbReference type="PROSITE" id="PS50109"/>
    </source>
</evidence>
<dbReference type="InterPro" id="IPR036097">
    <property type="entry name" value="HisK_dim/P_sf"/>
</dbReference>
<evidence type="ECO:0000256" key="1">
    <source>
        <dbReference type="ARBA" id="ARBA00000085"/>
    </source>
</evidence>
<keyword evidence="3" id="KW-0597">Phosphoprotein</keyword>
<reference evidence="8 9" key="1">
    <citation type="journal article" date="2020" name="Microorganisms">
        <title>Osmotic Adaptation and Compatible Solute Biosynthesis of Phototrophic Bacteria as Revealed from Genome Analyses.</title>
        <authorList>
            <person name="Imhoff J.F."/>
            <person name="Rahn T."/>
            <person name="Kunzel S."/>
            <person name="Keller A."/>
            <person name="Neulinger S.C."/>
        </authorList>
    </citation>
    <scope>NUCLEOTIDE SEQUENCE [LARGE SCALE GENOMIC DNA]</scope>
    <source>
        <strain evidence="8 9">DSM 15116</strain>
    </source>
</reference>
<dbReference type="EMBL" id="NRSH01000033">
    <property type="protein sequence ID" value="MBK1726285.1"/>
    <property type="molecule type" value="Genomic_DNA"/>
</dbReference>
<dbReference type="InterPro" id="IPR050736">
    <property type="entry name" value="Sensor_HK_Regulatory"/>
</dbReference>
<evidence type="ECO:0000256" key="4">
    <source>
        <dbReference type="ARBA" id="ARBA00022679"/>
    </source>
</evidence>
<dbReference type="PANTHER" id="PTHR43711:SF1">
    <property type="entry name" value="HISTIDINE KINASE 1"/>
    <property type="match status" value="1"/>
</dbReference>
<evidence type="ECO:0000256" key="5">
    <source>
        <dbReference type="ARBA" id="ARBA00022777"/>
    </source>
</evidence>
<dbReference type="Proteomes" id="UP000738126">
    <property type="component" value="Unassembled WGS sequence"/>
</dbReference>
<dbReference type="PANTHER" id="PTHR43711">
    <property type="entry name" value="TWO-COMPONENT HISTIDINE KINASE"/>
    <property type="match status" value="1"/>
</dbReference>
<keyword evidence="4" id="KW-0808">Transferase</keyword>